<gene>
    <name evidence="1" type="ORF">PALI_b0621</name>
</gene>
<comment type="caution">
    <text evidence="1">The sequence shown here is derived from an EMBL/GenBank/DDBJ whole genome shotgun (WGS) entry which is preliminary data.</text>
</comment>
<evidence type="ECO:0000313" key="2">
    <source>
        <dbReference type="Proteomes" id="UP000648482"/>
    </source>
</evidence>
<evidence type="ECO:0000313" key="1">
    <source>
        <dbReference type="EMBL" id="MBE0361621.1"/>
    </source>
</evidence>
<protein>
    <submittedName>
        <fullName evidence="1">Uncharacterized protein</fullName>
    </submittedName>
</protein>
<organism evidence="1 2">
    <name type="scientific">Pseudoalteromonas aliena SW19</name>
    <dbReference type="NCBI Taxonomy" id="1314866"/>
    <lineage>
        <taxon>Bacteria</taxon>
        <taxon>Pseudomonadati</taxon>
        <taxon>Pseudomonadota</taxon>
        <taxon>Gammaproteobacteria</taxon>
        <taxon>Alteromonadales</taxon>
        <taxon>Pseudoalteromonadaceae</taxon>
        <taxon>Pseudoalteromonas</taxon>
    </lineage>
</organism>
<sequence length="37" mass="3980">MAIMREAQPTVICPVEQLVICNGGCSQTLHVIKSPVI</sequence>
<dbReference type="Proteomes" id="UP000648482">
    <property type="component" value="Unassembled WGS sequence"/>
</dbReference>
<proteinExistence type="predicted"/>
<name>A0ABR9E4T2_9GAMM</name>
<reference evidence="1 2" key="1">
    <citation type="submission" date="2015-06" db="EMBL/GenBank/DDBJ databases">
        <title>Genome sequence of Pseudoalteromonas aliena.</title>
        <authorList>
            <person name="Xie B.-B."/>
            <person name="Rong J.-C."/>
            <person name="Qin Q.-L."/>
            <person name="Zhang Y.-Z."/>
        </authorList>
    </citation>
    <scope>NUCLEOTIDE SEQUENCE [LARGE SCALE GENOMIC DNA]</scope>
    <source>
        <strain evidence="1 2">SW19</strain>
    </source>
</reference>
<dbReference type="EMBL" id="AQGU01000029">
    <property type="protein sequence ID" value="MBE0361621.1"/>
    <property type="molecule type" value="Genomic_DNA"/>
</dbReference>
<keyword evidence="2" id="KW-1185">Reference proteome</keyword>
<accession>A0ABR9E4T2</accession>